<sequence length="79" mass="8731">MNCYEAVDLMGDALDGRLPEGARAGFEVHMAECGPCATYLAQIRAAREALMRLPVEPLPRERLEAIVEAYRRELGARGL</sequence>
<organism evidence="2">
    <name type="scientific">Eiseniibacteriota bacterium</name>
    <dbReference type="NCBI Taxonomy" id="2212470"/>
    <lineage>
        <taxon>Bacteria</taxon>
        <taxon>Candidatus Eiseniibacteriota</taxon>
    </lineage>
</organism>
<dbReference type="EMBL" id="DSQF01000002">
    <property type="protein sequence ID" value="HGZ41966.1"/>
    <property type="molecule type" value="Genomic_DNA"/>
</dbReference>
<dbReference type="Pfam" id="PF13490">
    <property type="entry name" value="zf-HC2"/>
    <property type="match status" value="1"/>
</dbReference>
<reference evidence="2" key="1">
    <citation type="journal article" date="2020" name="mSystems">
        <title>Genome- and Community-Level Interaction Insights into Carbon Utilization and Element Cycling Functions of Hydrothermarchaeota in Hydrothermal Sediment.</title>
        <authorList>
            <person name="Zhou Z."/>
            <person name="Liu Y."/>
            <person name="Xu W."/>
            <person name="Pan J."/>
            <person name="Luo Z.H."/>
            <person name="Li M."/>
        </authorList>
    </citation>
    <scope>NUCLEOTIDE SEQUENCE [LARGE SCALE GENOMIC DNA]</scope>
    <source>
        <strain evidence="2">SpSt-381</strain>
    </source>
</reference>
<gene>
    <name evidence="2" type="ORF">ENR23_00830</name>
</gene>
<accession>A0A832I1F4</accession>
<dbReference type="InterPro" id="IPR041916">
    <property type="entry name" value="Anti_sigma_zinc_sf"/>
</dbReference>
<protein>
    <recommendedName>
        <fullName evidence="1">Putative zinc-finger domain-containing protein</fullName>
    </recommendedName>
</protein>
<proteinExistence type="predicted"/>
<comment type="caution">
    <text evidence="2">The sequence shown here is derived from an EMBL/GenBank/DDBJ whole genome shotgun (WGS) entry which is preliminary data.</text>
</comment>
<name>A0A832I1F4_UNCEI</name>
<dbReference type="Gene3D" id="1.10.10.1320">
    <property type="entry name" value="Anti-sigma factor, zinc-finger domain"/>
    <property type="match status" value="1"/>
</dbReference>
<evidence type="ECO:0000259" key="1">
    <source>
        <dbReference type="Pfam" id="PF13490"/>
    </source>
</evidence>
<dbReference type="AlphaFoldDB" id="A0A832I1F4"/>
<evidence type="ECO:0000313" key="2">
    <source>
        <dbReference type="EMBL" id="HGZ41966.1"/>
    </source>
</evidence>
<dbReference type="InterPro" id="IPR027383">
    <property type="entry name" value="Znf_put"/>
</dbReference>
<feature type="domain" description="Putative zinc-finger" evidence="1">
    <location>
        <begin position="3"/>
        <end position="37"/>
    </location>
</feature>